<protein>
    <submittedName>
        <fullName evidence="1">Uncharacterized protein</fullName>
    </submittedName>
</protein>
<accession>A0A7H4MJM2</accession>
<evidence type="ECO:0000313" key="2">
    <source>
        <dbReference type="Proteomes" id="UP000254545"/>
    </source>
</evidence>
<dbReference type="EMBL" id="UGKR01000003">
    <property type="protein sequence ID" value="STS90522.1"/>
    <property type="molecule type" value="Genomic_DNA"/>
</dbReference>
<sequence length="49" mass="5468">MTGPQGRVAGVSFVDFFYFLAATVSHSISDDFVTVHSRQRTDHIFLYGS</sequence>
<dbReference type="Proteomes" id="UP000254545">
    <property type="component" value="Unassembled WGS sequence"/>
</dbReference>
<dbReference type="AlphaFoldDB" id="A0A7H4MJM2"/>
<evidence type="ECO:0000313" key="1">
    <source>
        <dbReference type="EMBL" id="STS90522.1"/>
    </source>
</evidence>
<proteinExistence type="predicted"/>
<reference evidence="1 2" key="1">
    <citation type="submission" date="2018-06" db="EMBL/GenBank/DDBJ databases">
        <authorList>
            <consortium name="Pathogen Informatics"/>
            <person name="Doyle S."/>
        </authorList>
    </citation>
    <scope>NUCLEOTIDE SEQUENCE [LARGE SCALE GENOMIC DNA]</scope>
    <source>
        <strain evidence="1 2">NCTC9177</strain>
    </source>
</reference>
<comment type="caution">
    <text evidence="1">The sequence shown here is derived from an EMBL/GenBank/DDBJ whole genome shotgun (WGS) entry which is preliminary data.</text>
</comment>
<organism evidence="1 2">
    <name type="scientific">Klebsiella variicola</name>
    <dbReference type="NCBI Taxonomy" id="244366"/>
    <lineage>
        <taxon>Bacteria</taxon>
        <taxon>Pseudomonadati</taxon>
        <taxon>Pseudomonadota</taxon>
        <taxon>Gammaproteobacteria</taxon>
        <taxon>Enterobacterales</taxon>
        <taxon>Enterobacteriaceae</taxon>
        <taxon>Klebsiella/Raoultella group</taxon>
        <taxon>Klebsiella</taxon>
        <taxon>Klebsiella pneumoniae complex</taxon>
    </lineage>
</organism>
<gene>
    <name evidence="1" type="ORF">NCTC9177_04419</name>
</gene>
<name>A0A7H4MJM2_KLEVA</name>